<accession>A0A1F8EA68</accession>
<dbReference type="AlphaFoldDB" id="A0A1F8EA68"/>
<organism evidence="3 4">
    <name type="scientific">Candidatus Yanofskybacteria bacterium RIFCSPHIGHO2_01_FULL_41_21</name>
    <dbReference type="NCBI Taxonomy" id="1802660"/>
    <lineage>
        <taxon>Bacteria</taxon>
        <taxon>Candidatus Yanofskyibacteriota</taxon>
    </lineage>
</organism>
<proteinExistence type="predicted"/>
<dbReference type="STRING" id="1802660.A2735_01245"/>
<feature type="transmembrane region" description="Helical" evidence="2">
    <location>
        <begin position="113"/>
        <end position="130"/>
    </location>
</feature>
<dbReference type="InterPro" id="IPR019734">
    <property type="entry name" value="TPR_rpt"/>
</dbReference>
<dbReference type="Pfam" id="PF13432">
    <property type="entry name" value="TPR_16"/>
    <property type="match status" value="1"/>
</dbReference>
<feature type="transmembrane region" description="Helical" evidence="2">
    <location>
        <begin position="422"/>
        <end position="439"/>
    </location>
</feature>
<dbReference type="Proteomes" id="UP000178520">
    <property type="component" value="Unassembled WGS sequence"/>
</dbReference>
<dbReference type="InterPro" id="IPR011990">
    <property type="entry name" value="TPR-like_helical_dom_sf"/>
</dbReference>
<feature type="transmembrane region" description="Helical" evidence="2">
    <location>
        <begin position="50"/>
        <end position="69"/>
    </location>
</feature>
<sequence>MDINLMDSAFEESVAGGFDELTTGEQEAVLAMAGTSHEQAVKGVKVYQTIVRWALMVGVFLMPLLFLPWTTNVLEMNKGLLVLAVAGTGLIAWLLALVSSGRFAWRPNVFDKGVLAILGATVVATVFSMSRFNSLFGTASNLAGSLMIIAAFSVIYFLIVNSVEDEGRTLTNLITASLSLVFLFGFLQIVGFHIFKYLNISVLKFADSSAFNSVGSVNGLGVLAAICLPLLGGSKQKVSIFKYLNIIGTVVAIAILVVINWWVLWTIAIVGMAGWITFESLVNQKFSISRFIVPMTVIVIGVFLMVVNFNLSVIKSGLPTEIAPSFGLSSEVTKSALKESMATGYGPTMFSMAFDKYGASKLIDSTLSNAKFFAGTSEVFNAVVGGGLVMVLALLVMVWAMIQGVIRFIRDKQAVRRTNAQYIWTTLVAVVAAFLLYPFNMTLMFMAYLVLALAVLSLWGNVSKEYDAEHNIAVSLASSLGFIGGLILVLVGAFFGISAYIADAQYAKALTEQDIDKASANLVSAVNWNNQSDAYYRTASQAALGLLSQELNKKADPADTQQTARIQNYMGSAINLAKKATELGPRESLNWNNLGNIYQNLLGLVGGVDALSASAYEKASELRPGDPTFFNSIGNLYLTQSQMLRQAASGNKDSAQLIQQANESLVLAETNFKKAVDMSPNFGLAIYNLGIVYDQQNKLPEAIKQLEKIAPFNNDQPNLLFQLGLLYYRNDEKDKAFNTLQQVLVLQPNYSNALWYLALIYEERKDIPNAIVQVKKILAIEANKDNQTVLDKLSQLEAGQVPPNKGINQEPI</sequence>
<evidence type="ECO:0000313" key="4">
    <source>
        <dbReference type="Proteomes" id="UP000178520"/>
    </source>
</evidence>
<keyword evidence="2" id="KW-1133">Transmembrane helix</keyword>
<dbReference type="PANTHER" id="PTHR12558:SF13">
    <property type="entry name" value="CELL DIVISION CYCLE PROTEIN 27 HOMOLOG"/>
    <property type="match status" value="1"/>
</dbReference>
<keyword evidence="1" id="KW-0802">TPR repeat</keyword>
<feature type="transmembrane region" description="Helical" evidence="2">
    <location>
        <begin position="379"/>
        <end position="402"/>
    </location>
</feature>
<reference evidence="3 4" key="1">
    <citation type="journal article" date="2016" name="Nat. Commun.">
        <title>Thousands of microbial genomes shed light on interconnected biogeochemical processes in an aquifer system.</title>
        <authorList>
            <person name="Anantharaman K."/>
            <person name="Brown C.T."/>
            <person name="Hug L.A."/>
            <person name="Sharon I."/>
            <person name="Castelle C.J."/>
            <person name="Probst A.J."/>
            <person name="Thomas B.C."/>
            <person name="Singh A."/>
            <person name="Wilkins M.J."/>
            <person name="Karaoz U."/>
            <person name="Brodie E.L."/>
            <person name="Williams K.H."/>
            <person name="Hubbard S.S."/>
            <person name="Banfield J.F."/>
        </authorList>
    </citation>
    <scope>NUCLEOTIDE SEQUENCE [LARGE SCALE GENOMIC DNA]</scope>
</reference>
<feature type="transmembrane region" description="Helical" evidence="2">
    <location>
        <begin position="240"/>
        <end position="259"/>
    </location>
</feature>
<dbReference type="EMBL" id="MGJA01000008">
    <property type="protein sequence ID" value="OGM97766.1"/>
    <property type="molecule type" value="Genomic_DNA"/>
</dbReference>
<feature type="transmembrane region" description="Helical" evidence="2">
    <location>
        <begin position="142"/>
        <end position="161"/>
    </location>
</feature>
<keyword evidence="2" id="KW-0812">Transmembrane</keyword>
<evidence type="ECO:0000313" key="3">
    <source>
        <dbReference type="EMBL" id="OGM97766.1"/>
    </source>
</evidence>
<protein>
    <submittedName>
        <fullName evidence="3">Uncharacterized protein</fullName>
    </submittedName>
</protein>
<dbReference type="PROSITE" id="PS50005">
    <property type="entry name" value="TPR"/>
    <property type="match status" value="1"/>
</dbReference>
<feature type="transmembrane region" description="Helical" evidence="2">
    <location>
        <begin position="445"/>
        <end position="462"/>
    </location>
</feature>
<comment type="caution">
    <text evidence="3">The sequence shown here is derived from an EMBL/GenBank/DDBJ whole genome shotgun (WGS) entry which is preliminary data.</text>
</comment>
<feature type="transmembrane region" description="Helical" evidence="2">
    <location>
        <begin position="265"/>
        <end position="282"/>
    </location>
</feature>
<feature type="transmembrane region" description="Helical" evidence="2">
    <location>
        <begin position="291"/>
        <end position="311"/>
    </location>
</feature>
<feature type="repeat" description="TPR" evidence="1">
    <location>
        <begin position="717"/>
        <end position="750"/>
    </location>
</feature>
<dbReference type="PANTHER" id="PTHR12558">
    <property type="entry name" value="CELL DIVISION CYCLE 16,23,27"/>
    <property type="match status" value="1"/>
</dbReference>
<dbReference type="Gene3D" id="1.25.40.10">
    <property type="entry name" value="Tetratricopeptide repeat domain"/>
    <property type="match status" value="2"/>
</dbReference>
<evidence type="ECO:0000256" key="1">
    <source>
        <dbReference type="PROSITE-ProRule" id="PRU00339"/>
    </source>
</evidence>
<feature type="transmembrane region" description="Helical" evidence="2">
    <location>
        <begin position="474"/>
        <end position="501"/>
    </location>
</feature>
<evidence type="ECO:0000256" key="2">
    <source>
        <dbReference type="SAM" id="Phobius"/>
    </source>
</evidence>
<dbReference type="SMART" id="SM00028">
    <property type="entry name" value="TPR"/>
    <property type="match status" value="3"/>
</dbReference>
<feature type="transmembrane region" description="Helical" evidence="2">
    <location>
        <begin position="81"/>
        <end position="101"/>
    </location>
</feature>
<keyword evidence="2" id="KW-0472">Membrane</keyword>
<name>A0A1F8EA68_9BACT</name>
<feature type="transmembrane region" description="Helical" evidence="2">
    <location>
        <begin position="173"/>
        <end position="195"/>
    </location>
</feature>
<feature type="transmembrane region" description="Helical" evidence="2">
    <location>
        <begin position="215"/>
        <end position="233"/>
    </location>
</feature>
<gene>
    <name evidence="3" type="ORF">A2735_01245</name>
</gene>
<dbReference type="SUPFAM" id="SSF48452">
    <property type="entry name" value="TPR-like"/>
    <property type="match status" value="1"/>
</dbReference>